<feature type="domain" description="Ig-like" evidence="3">
    <location>
        <begin position="1074"/>
        <end position="1152"/>
    </location>
</feature>
<evidence type="ECO:0000256" key="1">
    <source>
        <dbReference type="SAM" id="SignalP"/>
    </source>
</evidence>
<feature type="domain" description="Right handed beta helix" evidence="2">
    <location>
        <begin position="742"/>
        <end position="915"/>
    </location>
</feature>
<sequence length="1335" mass="142035">MRKAKHLLQVSIFLCAILISSAFNESSAQTSPVSGKFTINSALPTSGKNFQTFAEAVFSLANGVNGAVTFDVAPGSGPYTEQVVIGNVKGASATNSITFNCNGVVLTFNSTNSYNRAGVKFDSTNWVTFDSLIVKPQVSTYDEFGYGFHLVRNSDHNTVRKCTVDIPFKQPSAQNTSGIVINGSDELGSDLGASRCDSNIIANNTIIGGNDGIMVWSFTGYVTGYGDPKYFISYNQILNNKIINAQEAGIYLAGGINTIIDGNEITCPAATGYSISGINMTETNYKTIIRNNRIHDFYPDAAFVSGFYESTGISISYSYAVSDNETIVANNLVYGFKAPATQYGIKISTASYVKLFHNTVSLDDAATTTSESRAYFFEGALTNVTMQNNIANVTRGGTGRKIGLYMEKNGTRVNIDRNVYNVAGSGASISSIGGTRYSTLAAMQTAAGIDFQSASADPVFTNAANGNYMPTNPAIDNMGLNVGLAKDIVGATRDQDHPDVGAYEFLTPPCTSPVTAGTTKILPGTTICVNNPLVLNVNGNSVGSGQTYQWQTSDTQNGTYTNIGSALAYPATQINPTATVYYRAEITCGTSKVYSDPIQVIVNPALPAGTYTINSALPTANKNFKSFNDALLSMGCGVGGPVVFDVAPGSGPYNEQVIVKAIANTSPTNTVTFKGNGETLTYLSTNTNQRATVKLDGADYIVFDGLKIVAEATSTSNYGIGVQMLNDADFNVIKNCTINVLTNQSSSNFAGVVINGAANSSTGSAISLCDNNVIDSNKITGGYYGISMVGAPGTDQLAKNNKFTNNTILDFYEDGVYTYGTDGLVIEGNDISKPTVTKTTNSYGVRSIGTTTNMFVSKNKIHDLFAGALTNTSTAYGVYISSTSPATISNNQIYNFFGAGPQYGFYNSSSSSALYYYNTVSLDDTTVSVARATYGFYQTGDATGIELKNNNFTLRRKTSTTSHAISMRTATTVFSADNNNYFISTTGGVKTGYINGTDYALLKDWKAASLQDTNSVAIDPVYEQPASGNLKPSSTVFNDLGKTVTGITTDIKGLTRPATKPDIGAYEFGCSSFPKATFVQDSITVCSGSSVTFQIKDAEATVSYKWYDAATDGNLVTTATSYKVDNLTTPVFYWVEAITNMGCTDKSRTQAKGVAYQKLTNPVASLDTAGADYIRFKWASVPGATGYKVSRDGINFTTPSSGVAGLTHTINGLNAMDTAGIIVKAVGVTDCQEALSNWISGRTLGNSVFVPNTFTPNNDGKNDIFKVYGNTIASSKMMVFNQWGEKIFESTTKEKGWDGTYNGQAQPVGVYVYVITLKLTDGTDMVKKGSLNLIR</sequence>
<dbReference type="InterPro" id="IPR039448">
    <property type="entry name" value="Beta_helix"/>
</dbReference>
<dbReference type="Pfam" id="PF13585">
    <property type="entry name" value="CHU_C"/>
    <property type="match status" value="1"/>
</dbReference>
<dbReference type="NCBIfam" id="TIGR04131">
    <property type="entry name" value="Bac_Flav_CTERM"/>
    <property type="match status" value="1"/>
</dbReference>
<proteinExistence type="predicted"/>
<evidence type="ECO:0000259" key="2">
    <source>
        <dbReference type="Pfam" id="PF13229"/>
    </source>
</evidence>
<dbReference type="InterPro" id="IPR006626">
    <property type="entry name" value="PbH1"/>
</dbReference>
<evidence type="ECO:0000313" key="5">
    <source>
        <dbReference type="Proteomes" id="UP000812270"/>
    </source>
</evidence>
<keyword evidence="1" id="KW-0732">Signal</keyword>
<dbReference type="Proteomes" id="UP000812270">
    <property type="component" value="Unassembled WGS sequence"/>
</dbReference>
<evidence type="ECO:0000259" key="3">
    <source>
        <dbReference type="Pfam" id="PF19081"/>
    </source>
</evidence>
<feature type="signal peptide" evidence="1">
    <location>
        <begin position="1"/>
        <end position="22"/>
    </location>
</feature>
<feature type="chain" id="PRO_5038651430" evidence="1">
    <location>
        <begin position="23"/>
        <end position="1335"/>
    </location>
</feature>
<dbReference type="EMBL" id="JAHSPG010000001">
    <property type="protein sequence ID" value="MBV4355706.1"/>
    <property type="molecule type" value="Genomic_DNA"/>
</dbReference>
<reference evidence="4" key="1">
    <citation type="submission" date="2021-06" db="EMBL/GenBank/DDBJ databases">
        <authorList>
            <person name="Huq M.A."/>
        </authorList>
    </citation>
    <scope>NUCLEOTIDE SEQUENCE</scope>
    <source>
        <strain evidence="4">MAH-26</strain>
    </source>
</reference>
<name>A0A9E2S4S7_9BACT</name>
<dbReference type="NCBIfam" id="NF041518">
    <property type="entry name" value="choice_anch_Q"/>
    <property type="match status" value="1"/>
</dbReference>
<comment type="caution">
    <text evidence="4">The sequence shown here is derived from an EMBL/GenBank/DDBJ whole genome shotgun (WGS) entry which is preliminary data.</text>
</comment>
<keyword evidence="5" id="KW-1185">Reference proteome</keyword>
<accession>A0A9E2S4S7</accession>
<gene>
    <name evidence="4" type="ORF">KTO63_01010</name>
</gene>
<dbReference type="SMART" id="SM00710">
    <property type="entry name" value="PbH1"/>
    <property type="match status" value="14"/>
</dbReference>
<dbReference type="InterPro" id="IPR044023">
    <property type="entry name" value="Ig_7"/>
</dbReference>
<dbReference type="Pfam" id="PF13229">
    <property type="entry name" value="Beta_helix"/>
    <property type="match status" value="1"/>
</dbReference>
<organism evidence="4 5">
    <name type="scientific">Pinibacter aurantiacus</name>
    <dbReference type="NCBI Taxonomy" id="2851599"/>
    <lineage>
        <taxon>Bacteria</taxon>
        <taxon>Pseudomonadati</taxon>
        <taxon>Bacteroidota</taxon>
        <taxon>Chitinophagia</taxon>
        <taxon>Chitinophagales</taxon>
        <taxon>Chitinophagaceae</taxon>
        <taxon>Pinibacter</taxon>
    </lineage>
</organism>
<dbReference type="RefSeq" id="WP_217789253.1">
    <property type="nucleotide sequence ID" value="NZ_JAHSPG010000001.1"/>
</dbReference>
<protein>
    <submittedName>
        <fullName evidence="4">Gliding motility-associated C-terminal domain-containing protein</fullName>
    </submittedName>
</protein>
<dbReference type="Pfam" id="PF19081">
    <property type="entry name" value="Ig_7"/>
    <property type="match status" value="1"/>
</dbReference>
<dbReference type="InterPro" id="IPR026341">
    <property type="entry name" value="T9SS_type_B"/>
</dbReference>
<evidence type="ECO:0000313" key="4">
    <source>
        <dbReference type="EMBL" id="MBV4355706.1"/>
    </source>
</evidence>
<dbReference type="InterPro" id="IPR059226">
    <property type="entry name" value="Choice_anch_Q_dom"/>
</dbReference>